<sequence>MGIDDPGSTQDPNRRADTLMLVTLNPKKETTHIVSIPRDSYVPISNYGKKDKINASYAYGGTEMTMNTVEDLLGVPVDYFIRADKRGLVELVDAIGGIEVDNAFDFKYKGFTYEEGPIQMHGEKALHYARMRKQDPRGDFGRNERQRQVLQAVVDKARTVPGLTTSITNFSEIIGVIEDNVRTNLGLEEMWDIQKNYQDALNNVVEHGIPGTEGEKNETYYYYPDKEKIKELTEELNKQLKK</sequence>
<proteinExistence type="predicted"/>
<dbReference type="PANTHER" id="PTHR33392:SF6">
    <property type="entry name" value="POLYISOPRENYL-TEICHOIC ACID--PEPTIDOGLYCAN TEICHOIC ACID TRANSFERASE TAGU"/>
    <property type="match status" value="1"/>
</dbReference>
<dbReference type="InterPro" id="IPR004474">
    <property type="entry name" value="LytR_CpsA_psr"/>
</dbReference>
<keyword evidence="3" id="KW-1185">Reference proteome</keyword>
<dbReference type="Gene3D" id="3.40.630.190">
    <property type="entry name" value="LCP protein"/>
    <property type="match status" value="1"/>
</dbReference>
<dbReference type="AlphaFoldDB" id="F4PG17"/>
<feature type="domain" description="Cell envelope-related transcriptional attenuator" evidence="1">
    <location>
        <begin position="15"/>
        <end position="157"/>
    </location>
</feature>
<protein>
    <recommendedName>
        <fullName evidence="1">Cell envelope-related transcriptional attenuator domain-containing protein</fullName>
    </recommendedName>
</protein>
<dbReference type="InterPro" id="IPR050922">
    <property type="entry name" value="LytR/CpsA/Psr_CW_biosynth"/>
</dbReference>
<evidence type="ECO:0000313" key="3">
    <source>
        <dbReference type="Proteomes" id="UP000007241"/>
    </source>
</evidence>
<dbReference type="OMA" id="QMKINAA"/>
<organism evidence="2 3">
    <name type="scientific">Batrachochytrium dendrobatidis (strain JAM81 / FGSC 10211)</name>
    <name type="common">Frog chytrid fungus</name>
    <dbReference type="NCBI Taxonomy" id="684364"/>
    <lineage>
        <taxon>Eukaryota</taxon>
        <taxon>Fungi</taxon>
        <taxon>Fungi incertae sedis</taxon>
        <taxon>Chytridiomycota</taxon>
        <taxon>Chytridiomycota incertae sedis</taxon>
        <taxon>Chytridiomycetes</taxon>
        <taxon>Rhizophydiales</taxon>
        <taxon>Rhizophydiales incertae sedis</taxon>
        <taxon>Batrachochytrium</taxon>
    </lineage>
</organism>
<dbReference type="EMBL" id="GL882993">
    <property type="protein sequence ID" value="EGF75825.1"/>
    <property type="molecule type" value="Genomic_DNA"/>
</dbReference>
<gene>
    <name evidence="2" type="ORF">BATDEDRAFT_93307</name>
</gene>
<accession>F4PG17</accession>
<dbReference type="InParanoid" id="F4PG17"/>
<evidence type="ECO:0000259" key="1">
    <source>
        <dbReference type="Pfam" id="PF03816"/>
    </source>
</evidence>
<dbReference type="Proteomes" id="UP000007241">
    <property type="component" value="Unassembled WGS sequence"/>
</dbReference>
<dbReference type="PANTHER" id="PTHR33392">
    <property type="entry name" value="POLYISOPRENYL-TEICHOIC ACID--PEPTIDOGLYCAN TEICHOIC ACID TRANSFERASE TAGU"/>
    <property type="match status" value="1"/>
</dbReference>
<name>F4PG17_BATDJ</name>
<reference evidence="2 3" key="1">
    <citation type="submission" date="2009-12" db="EMBL/GenBank/DDBJ databases">
        <title>The draft genome of Batrachochytrium dendrobatidis.</title>
        <authorList>
            <consortium name="US DOE Joint Genome Institute (JGI-PGF)"/>
            <person name="Kuo A."/>
            <person name="Salamov A."/>
            <person name="Schmutz J."/>
            <person name="Lucas S."/>
            <person name="Pitluck S."/>
            <person name="Rosenblum E."/>
            <person name="Stajich J."/>
            <person name="Eisen M."/>
            <person name="Grigoriev I.V."/>
        </authorList>
    </citation>
    <scope>NUCLEOTIDE SEQUENCE [LARGE SCALE GENOMIC DNA]</scope>
    <source>
        <strain evidence="3">JAM81 / FGSC 10211</strain>
    </source>
</reference>
<dbReference type="HOGENOM" id="CLU_016455_2_2_1"/>
<evidence type="ECO:0000313" key="2">
    <source>
        <dbReference type="EMBL" id="EGF75825.1"/>
    </source>
</evidence>
<dbReference type="Pfam" id="PF03816">
    <property type="entry name" value="LytR_cpsA_psr"/>
    <property type="match status" value="1"/>
</dbReference>
<dbReference type="OrthoDB" id="5582057at2759"/>
<dbReference type="NCBIfam" id="TIGR00350">
    <property type="entry name" value="lytR_cpsA_psr"/>
    <property type="match status" value="1"/>
</dbReference>